<dbReference type="PANTHER" id="PTHR46383:SF1">
    <property type="entry name" value="ASPARTATE AMINOTRANSFERASE"/>
    <property type="match status" value="1"/>
</dbReference>
<evidence type="ECO:0000256" key="5">
    <source>
        <dbReference type="ARBA" id="ARBA00022898"/>
    </source>
</evidence>
<dbReference type="SUPFAM" id="SSF53383">
    <property type="entry name" value="PLP-dependent transferases"/>
    <property type="match status" value="1"/>
</dbReference>
<evidence type="ECO:0000313" key="8">
    <source>
        <dbReference type="EMBL" id="KKP59953.1"/>
    </source>
</evidence>
<dbReference type="InterPro" id="IPR015421">
    <property type="entry name" value="PyrdxlP-dep_Trfase_major"/>
</dbReference>
<keyword evidence="5" id="KW-0663">Pyridoxal phosphate</keyword>
<dbReference type="PATRIC" id="fig|1618434.3.peg.33"/>
<dbReference type="EC" id="2.6.1.-" evidence="6"/>
<dbReference type="EMBL" id="LBPN01000001">
    <property type="protein sequence ID" value="KKP59953.1"/>
    <property type="molecule type" value="Genomic_DNA"/>
</dbReference>
<dbReference type="Pfam" id="PF00155">
    <property type="entry name" value="Aminotran_1_2"/>
    <property type="match status" value="1"/>
</dbReference>
<evidence type="ECO:0000259" key="7">
    <source>
        <dbReference type="Pfam" id="PF00155"/>
    </source>
</evidence>
<dbReference type="InterPro" id="IPR015422">
    <property type="entry name" value="PyrdxlP-dep_Trfase_small"/>
</dbReference>
<dbReference type="Gene3D" id="3.40.640.10">
    <property type="entry name" value="Type I PLP-dependent aspartate aminotransferase-like (Major domain)"/>
    <property type="match status" value="1"/>
</dbReference>
<comment type="similarity">
    <text evidence="2 6">Belongs to the class-I pyridoxal-phosphate-dependent aminotransferase family.</text>
</comment>
<evidence type="ECO:0000313" key="9">
    <source>
        <dbReference type="Proteomes" id="UP000034176"/>
    </source>
</evidence>
<evidence type="ECO:0000256" key="3">
    <source>
        <dbReference type="ARBA" id="ARBA00022576"/>
    </source>
</evidence>
<dbReference type="PROSITE" id="PS00105">
    <property type="entry name" value="AA_TRANSFER_CLASS_1"/>
    <property type="match status" value="1"/>
</dbReference>
<evidence type="ECO:0000256" key="1">
    <source>
        <dbReference type="ARBA" id="ARBA00001933"/>
    </source>
</evidence>
<gene>
    <name evidence="8" type="ORF">UR52_C0001G0033</name>
</gene>
<sequence length="391" mass="43457">MTNNSPLLTNKTRFLLPEGAYSVLNKATQLEQQGKKIIHLEIGQPDFSTPKNISQAGVHAINAGFTKYTPPLGILSLRQEIAKYLNRSRNVEINPEQIAVTPSAKNAIFTAMSLVINHGDEVIYPDPGFPTYSSLINFLGGSGIPIPLLEENNFSFDMKLFRKKLSSKTKLIILNSPSNPTGGIIPVEILSEIADLIKNIGCWILTDEIYSRFLYGLEKYHSFYSNKDVQNRTFLIDGFSKTYSMTGWRIGYLAVPVANIDKVDSFLTHSIGCTASFTQQAALTALTGTDTEFKAMLKEFTVRRELIVNLLNSIPGISCSMPQGAFYVFPNIKKLGKSSKWWANYILKEAGVALLDGTSFGEYGEGYLRISYATSKDNLIEGIRRIKEVIH</sequence>
<dbReference type="CDD" id="cd00609">
    <property type="entry name" value="AAT_like"/>
    <property type="match status" value="1"/>
</dbReference>
<feature type="domain" description="Aminotransferase class I/classII large" evidence="7">
    <location>
        <begin position="36"/>
        <end position="386"/>
    </location>
</feature>
<dbReference type="Gene3D" id="3.90.1150.10">
    <property type="entry name" value="Aspartate Aminotransferase, domain 1"/>
    <property type="match status" value="1"/>
</dbReference>
<comment type="caution">
    <text evidence="8">The sequence shown here is derived from an EMBL/GenBank/DDBJ whole genome shotgun (WGS) entry which is preliminary data.</text>
</comment>
<dbReference type="GO" id="GO:0008483">
    <property type="term" value="F:transaminase activity"/>
    <property type="evidence" value="ECO:0007669"/>
    <property type="project" value="UniProtKB-KW"/>
</dbReference>
<proteinExistence type="inferred from homology"/>
<dbReference type="STRING" id="1618434.UR52_C0001G0033"/>
<dbReference type="GO" id="GO:0006520">
    <property type="term" value="P:amino acid metabolic process"/>
    <property type="evidence" value="ECO:0007669"/>
    <property type="project" value="InterPro"/>
</dbReference>
<organism evidence="8 9">
    <name type="scientific">Candidatus Gottesmanbacteria bacterium GW2011_GWA1_34_13</name>
    <dbReference type="NCBI Taxonomy" id="1618434"/>
    <lineage>
        <taxon>Bacteria</taxon>
        <taxon>Candidatus Gottesmaniibacteriota</taxon>
    </lineage>
</organism>
<dbReference type="AlphaFoldDB" id="A0A0G0ASA4"/>
<evidence type="ECO:0000256" key="6">
    <source>
        <dbReference type="RuleBase" id="RU000481"/>
    </source>
</evidence>
<dbReference type="InterPro" id="IPR004839">
    <property type="entry name" value="Aminotransferase_I/II_large"/>
</dbReference>
<dbReference type="GO" id="GO:0030170">
    <property type="term" value="F:pyridoxal phosphate binding"/>
    <property type="evidence" value="ECO:0007669"/>
    <property type="project" value="InterPro"/>
</dbReference>
<keyword evidence="3 6" id="KW-0032">Aminotransferase</keyword>
<dbReference type="PANTHER" id="PTHR46383">
    <property type="entry name" value="ASPARTATE AMINOTRANSFERASE"/>
    <property type="match status" value="1"/>
</dbReference>
<keyword evidence="4 6" id="KW-0808">Transferase</keyword>
<protein>
    <recommendedName>
        <fullName evidence="6">Aminotransferase</fullName>
        <ecNumber evidence="6">2.6.1.-</ecNumber>
    </recommendedName>
</protein>
<evidence type="ECO:0000256" key="2">
    <source>
        <dbReference type="ARBA" id="ARBA00007441"/>
    </source>
</evidence>
<dbReference type="Proteomes" id="UP000034176">
    <property type="component" value="Unassembled WGS sequence"/>
</dbReference>
<dbReference type="InterPro" id="IPR050596">
    <property type="entry name" value="AspAT/PAT-like"/>
</dbReference>
<name>A0A0G0ASA4_9BACT</name>
<reference evidence="8 9" key="1">
    <citation type="journal article" date="2015" name="Nature">
        <title>rRNA introns, odd ribosomes, and small enigmatic genomes across a large radiation of phyla.</title>
        <authorList>
            <person name="Brown C.T."/>
            <person name="Hug L.A."/>
            <person name="Thomas B.C."/>
            <person name="Sharon I."/>
            <person name="Castelle C.J."/>
            <person name="Singh A."/>
            <person name="Wilkins M.J."/>
            <person name="Williams K.H."/>
            <person name="Banfield J.F."/>
        </authorList>
    </citation>
    <scope>NUCLEOTIDE SEQUENCE [LARGE SCALE GENOMIC DNA]</scope>
</reference>
<evidence type="ECO:0000256" key="4">
    <source>
        <dbReference type="ARBA" id="ARBA00022679"/>
    </source>
</evidence>
<dbReference type="InterPro" id="IPR004838">
    <property type="entry name" value="NHTrfase_class1_PyrdxlP-BS"/>
</dbReference>
<comment type="cofactor">
    <cofactor evidence="1 6">
        <name>pyridoxal 5'-phosphate</name>
        <dbReference type="ChEBI" id="CHEBI:597326"/>
    </cofactor>
</comment>
<accession>A0A0G0ASA4</accession>
<dbReference type="InterPro" id="IPR015424">
    <property type="entry name" value="PyrdxlP-dep_Trfase"/>
</dbReference>